<keyword evidence="1 2" id="KW-0690">Ribosome biogenesis</keyword>
<gene>
    <name evidence="2" type="primary">rbfA</name>
    <name evidence="4" type="ORF">CVAR292_00749</name>
</gene>
<dbReference type="PANTHER" id="PTHR33515:SF1">
    <property type="entry name" value="RIBOSOME-BINDING FACTOR A, CHLOROPLASTIC-RELATED"/>
    <property type="match status" value="1"/>
</dbReference>
<keyword evidence="5" id="KW-1185">Reference proteome</keyword>
<dbReference type="RefSeq" id="WP_014010160.1">
    <property type="nucleotide sequence ID" value="NZ_DAMCIH010000001.1"/>
</dbReference>
<evidence type="ECO:0000256" key="2">
    <source>
        <dbReference type="HAMAP-Rule" id="MF_00003"/>
    </source>
</evidence>
<comment type="subunit">
    <text evidence="2">Monomer. Binds 30S ribosomal subunits, but not 50S ribosomal subunits or 70S ribosomes.</text>
</comment>
<dbReference type="GO" id="GO:0043024">
    <property type="term" value="F:ribosomal small subunit binding"/>
    <property type="evidence" value="ECO:0007669"/>
    <property type="project" value="TreeGrafter"/>
</dbReference>
<evidence type="ECO:0000313" key="5">
    <source>
        <dbReference type="Proteomes" id="UP000182498"/>
    </source>
</evidence>
<dbReference type="NCBIfam" id="TIGR00082">
    <property type="entry name" value="rbfA"/>
    <property type="match status" value="1"/>
</dbReference>
<dbReference type="InterPro" id="IPR000238">
    <property type="entry name" value="RbfA"/>
</dbReference>
<feature type="compositionally biased region" description="Acidic residues" evidence="3">
    <location>
        <begin position="144"/>
        <end position="159"/>
    </location>
</feature>
<sequence>MADHARAARMAKRIMTIVASAIEREVKDRRLEYVTVTDCRVTGDLHDATVFYTVRGAGIDEEPDTEAAAEALHRARGQLRKIVGDQLSVRFTPTLSFSLDTVPEASAHMEELLARAREIDERVRAQATGAAPAGESDPYRVPGEEDAADAEDGADADRG</sequence>
<dbReference type="InterPro" id="IPR020053">
    <property type="entry name" value="Ribosome-bd_factorA_CS"/>
</dbReference>
<feature type="region of interest" description="Disordered" evidence="3">
    <location>
        <begin position="123"/>
        <end position="159"/>
    </location>
</feature>
<comment type="function">
    <text evidence="2">One of several proteins that assist in the late maturation steps of the functional core of the 30S ribosomal subunit. Associates with free 30S ribosomal subunits (but not with 30S subunits that are part of 70S ribosomes or polysomes). Required for efficient processing of 16S rRNA. May interact with the 5'-terminal helix region of 16S rRNA.</text>
</comment>
<dbReference type="HAMAP" id="MF_00003">
    <property type="entry name" value="RbfA"/>
    <property type="match status" value="1"/>
</dbReference>
<protein>
    <recommendedName>
        <fullName evidence="2">Ribosome-binding factor A</fullName>
    </recommendedName>
</protein>
<evidence type="ECO:0000256" key="1">
    <source>
        <dbReference type="ARBA" id="ARBA00022517"/>
    </source>
</evidence>
<dbReference type="OMA" id="QHAKIFV"/>
<dbReference type="GO" id="GO:0030490">
    <property type="term" value="P:maturation of SSU-rRNA"/>
    <property type="evidence" value="ECO:0007669"/>
    <property type="project" value="UniProtKB-UniRule"/>
</dbReference>
<dbReference type="PROSITE" id="PS01319">
    <property type="entry name" value="RBFA"/>
    <property type="match status" value="1"/>
</dbReference>
<evidence type="ECO:0000313" key="4">
    <source>
        <dbReference type="EMBL" id="CUU65430.1"/>
    </source>
</evidence>
<accession>A0A0X2NL21</accession>
<comment type="similarity">
    <text evidence="2">Belongs to the RbfA family.</text>
</comment>
<dbReference type="GO" id="GO:0005829">
    <property type="term" value="C:cytosol"/>
    <property type="evidence" value="ECO:0007669"/>
    <property type="project" value="TreeGrafter"/>
</dbReference>
<evidence type="ECO:0000256" key="3">
    <source>
        <dbReference type="SAM" id="MobiDB-lite"/>
    </source>
</evidence>
<dbReference type="InterPro" id="IPR023799">
    <property type="entry name" value="RbfA_dom_sf"/>
</dbReference>
<comment type="subcellular location">
    <subcellularLocation>
        <location evidence="2">Cytoplasm</location>
    </subcellularLocation>
</comment>
<dbReference type="Gene3D" id="3.30.300.20">
    <property type="match status" value="1"/>
</dbReference>
<keyword evidence="2" id="KW-0963">Cytoplasm</keyword>
<organism evidence="4 5">
    <name type="scientific">Corynebacterium variabile</name>
    <dbReference type="NCBI Taxonomy" id="1727"/>
    <lineage>
        <taxon>Bacteria</taxon>
        <taxon>Bacillati</taxon>
        <taxon>Actinomycetota</taxon>
        <taxon>Actinomycetes</taxon>
        <taxon>Mycobacteriales</taxon>
        <taxon>Corynebacteriaceae</taxon>
        <taxon>Corynebacterium</taxon>
    </lineage>
</organism>
<dbReference type="OrthoDB" id="307788at2"/>
<dbReference type="Proteomes" id="UP000182498">
    <property type="component" value="Unassembled WGS sequence"/>
</dbReference>
<dbReference type="SUPFAM" id="SSF89919">
    <property type="entry name" value="Ribosome-binding factor A, RbfA"/>
    <property type="match status" value="1"/>
</dbReference>
<proteinExistence type="inferred from homology"/>
<dbReference type="EMBL" id="FAUH01000004">
    <property type="protein sequence ID" value="CUU65430.1"/>
    <property type="molecule type" value="Genomic_DNA"/>
</dbReference>
<reference evidence="5" key="1">
    <citation type="submission" date="2015-11" db="EMBL/GenBank/DDBJ databases">
        <authorList>
            <person name="Dugat-Bony E."/>
        </authorList>
    </citation>
    <scope>NUCLEOTIDE SEQUENCE [LARGE SCALE GENOMIC DNA]</scope>
    <source>
        <strain evidence="5">Mu292</strain>
    </source>
</reference>
<name>A0A0X2NL21_9CORY</name>
<dbReference type="PANTHER" id="PTHR33515">
    <property type="entry name" value="RIBOSOME-BINDING FACTOR A, CHLOROPLASTIC-RELATED"/>
    <property type="match status" value="1"/>
</dbReference>
<dbReference type="InterPro" id="IPR015946">
    <property type="entry name" value="KH_dom-like_a/b"/>
</dbReference>
<dbReference type="Pfam" id="PF02033">
    <property type="entry name" value="RBFA"/>
    <property type="match status" value="1"/>
</dbReference>
<dbReference type="AlphaFoldDB" id="A0A0X2NL21"/>